<dbReference type="InterPro" id="IPR023198">
    <property type="entry name" value="PGP-like_dom2"/>
</dbReference>
<dbReference type="GO" id="GO:0006281">
    <property type="term" value="P:DNA repair"/>
    <property type="evidence" value="ECO:0007669"/>
    <property type="project" value="TreeGrafter"/>
</dbReference>
<reference evidence="1 2" key="1">
    <citation type="submission" date="2019-06" db="EMBL/GenBank/DDBJ databases">
        <title>Sequencing the genomes of 1000 actinobacteria strains.</title>
        <authorList>
            <person name="Klenk H.-P."/>
        </authorList>
    </citation>
    <scope>NUCLEOTIDE SEQUENCE [LARGE SCALE GENOMIC DNA]</scope>
    <source>
        <strain evidence="1 2">DSM 43866</strain>
    </source>
</reference>
<evidence type="ECO:0000313" key="2">
    <source>
        <dbReference type="Proteomes" id="UP000320239"/>
    </source>
</evidence>
<dbReference type="PRINTS" id="PR00413">
    <property type="entry name" value="HADHALOGNASE"/>
</dbReference>
<dbReference type="SUPFAM" id="SSF56784">
    <property type="entry name" value="HAD-like"/>
    <property type="match status" value="1"/>
</dbReference>
<protein>
    <submittedName>
        <fullName evidence="1">Phosphoglycolate phosphatase/AHBA synthesis associated protein</fullName>
    </submittedName>
</protein>
<keyword evidence="2" id="KW-1185">Reference proteome</keyword>
<dbReference type="SFLD" id="SFLDG01129">
    <property type="entry name" value="C1.5:_HAD__Beta-PGM__Phosphata"/>
    <property type="match status" value="1"/>
</dbReference>
<dbReference type="Proteomes" id="UP000320239">
    <property type="component" value="Unassembled WGS sequence"/>
</dbReference>
<dbReference type="InterPro" id="IPR006439">
    <property type="entry name" value="HAD-SF_hydro_IA"/>
</dbReference>
<dbReference type="NCBIfam" id="TIGR01549">
    <property type="entry name" value="HAD-SF-IA-v1"/>
    <property type="match status" value="1"/>
</dbReference>
<dbReference type="Gene3D" id="3.40.50.1000">
    <property type="entry name" value="HAD superfamily/HAD-like"/>
    <property type="match status" value="1"/>
</dbReference>
<dbReference type="Gene3D" id="1.10.150.240">
    <property type="entry name" value="Putative phosphatase, domain 2"/>
    <property type="match status" value="1"/>
</dbReference>
<dbReference type="PANTHER" id="PTHR43434:SF1">
    <property type="entry name" value="PHOSPHOGLYCOLATE PHOSPHATASE"/>
    <property type="match status" value="1"/>
</dbReference>
<dbReference type="EMBL" id="VIWY01000002">
    <property type="protein sequence ID" value="TWG24433.1"/>
    <property type="molecule type" value="Genomic_DNA"/>
</dbReference>
<dbReference type="InterPro" id="IPR050155">
    <property type="entry name" value="HAD-like_hydrolase_sf"/>
</dbReference>
<sequence>MEAVIFDMDGTLIESTDVVTAAFRAAVVAGGGPVFSDADIVAAYPLGPPRRILEHLLGRPVTSGELDLYYSHLASGRVRTYDGVEHVLSLIAQRASVAVFTGASRKAAQILLGGAGLLGFFAVVVGGDEVAHPKPEPDGILLACDRLGVEPGSVAYVGDSPLDLRAARRAGALAVAAAWGHLYDAGQAADRTARQPIDLCALVSPQASRDTVLPA</sequence>
<dbReference type="InterPro" id="IPR023214">
    <property type="entry name" value="HAD_sf"/>
</dbReference>
<dbReference type="AlphaFoldDB" id="A0A561WKR3"/>
<comment type="caution">
    <text evidence="1">The sequence shown here is derived from an EMBL/GenBank/DDBJ whole genome shotgun (WGS) entry which is preliminary data.</text>
</comment>
<dbReference type="SFLD" id="SFLDS00003">
    <property type="entry name" value="Haloacid_Dehalogenase"/>
    <property type="match status" value="1"/>
</dbReference>
<dbReference type="InterPro" id="IPR036412">
    <property type="entry name" value="HAD-like_sf"/>
</dbReference>
<gene>
    <name evidence="1" type="ORF">FHX34_102989</name>
</gene>
<dbReference type="Pfam" id="PF00702">
    <property type="entry name" value="Hydrolase"/>
    <property type="match status" value="1"/>
</dbReference>
<dbReference type="PANTHER" id="PTHR43434">
    <property type="entry name" value="PHOSPHOGLYCOLATE PHOSPHATASE"/>
    <property type="match status" value="1"/>
</dbReference>
<name>A0A561WKR3_ACTTI</name>
<organism evidence="1 2">
    <name type="scientific">Actinoplanes teichomyceticus</name>
    <dbReference type="NCBI Taxonomy" id="1867"/>
    <lineage>
        <taxon>Bacteria</taxon>
        <taxon>Bacillati</taxon>
        <taxon>Actinomycetota</taxon>
        <taxon>Actinomycetes</taxon>
        <taxon>Micromonosporales</taxon>
        <taxon>Micromonosporaceae</taxon>
        <taxon>Actinoplanes</taxon>
    </lineage>
</organism>
<proteinExistence type="predicted"/>
<dbReference type="NCBIfam" id="TIGR01509">
    <property type="entry name" value="HAD-SF-IA-v3"/>
    <property type="match status" value="1"/>
</dbReference>
<accession>A0A561WKR3</accession>
<dbReference type="GO" id="GO:0008967">
    <property type="term" value="F:phosphoglycolate phosphatase activity"/>
    <property type="evidence" value="ECO:0007669"/>
    <property type="project" value="TreeGrafter"/>
</dbReference>
<evidence type="ECO:0000313" key="1">
    <source>
        <dbReference type="EMBL" id="TWG24433.1"/>
    </source>
</evidence>